<dbReference type="PANTHER" id="PTHR23517">
    <property type="entry name" value="RESISTANCE PROTEIN MDTM, PUTATIVE-RELATED-RELATED"/>
    <property type="match status" value="1"/>
</dbReference>
<comment type="caution">
    <text evidence="9">The sequence shown here is derived from an EMBL/GenBank/DDBJ whole genome shotgun (WGS) entry which is preliminary data.</text>
</comment>
<dbReference type="PROSITE" id="PS50850">
    <property type="entry name" value="MFS"/>
    <property type="match status" value="1"/>
</dbReference>
<feature type="transmembrane region" description="Helical" evidence="7">
    <location>
        <begin position="271"/>
        <end position="291"/>
    </location>
</feature>
<evidence type="ECO:0000256" key="5">
    <source>
        <dbReference type="ARBA" id="ARBA00022989"/>
    </source>
</evidence>
<keyword evidence="10" id="KW-1185">Reference proteome</keyword>
<keyword evidence="4 7" id="KW-0812">Transmembrane</keyword>
<feature type="transmembrane region" description="Helical" evidence="7">
    <location>
        <begin position="15"/>
        <end position="34"/>
    </location>
</feature>
<accession>A0ABW2Q4J7</accession>
<evidence type="ECO:0000256" key="2">
    <source>
        <dbReference type="ARBA" id="ARBA00022448"/>
    </source>
</evidence>
<dbReference type="InterPro" id="IPR020846">
    <property type="entry name" value="MFS_dom"/>
</dbReference>
<protein>
    <submittedName>
        <fullName evidence="9">MFS transporter</fullName>
    </submittedName>
</protein>
<dbReference type="Gene3D" id="1.20.1250.20">
    <property type="entry name" value="MFS general substrate transporter like domains"/>
    <property type="match status" value="2"/>
</dbReference>
<gene>
    <name evidence="9" type="ORF">ACFQRG_21615</name>
</gene>
<proteinExistence type="predicted"/>
<dbReference type="InterPro" id="IPR004748">
    <property type="entry name" value="Polyol_permease-like"/>
</dbReference>
<dbReference type="InterPro" id="IPR050171">
    <property type="entry name" value="MFS_Transporters"/>
</dbReference>
<dbReference type="RefSeq" id="WP_380970231.1">
    <property type="nucleotide sequence ID" value="NZ_JBHTCO010000045.1"/>
</dbReference>
<feature type="transmembrane region" description="Helical" evidence="7">
    <location>
        <begin position="327"/>
        <end position="347"/>
    </location>
</feature>
<dbReference type="InterPro" id="IPR011701">
    <property type="entry name" value="MFS"/>
</dbReference>
<feature type="transmembrane region" description="Helical" evidence="7">
    <location>
        <begin position="238"/>
        <end position="259"/>
    </location>
</feature>
<evidence type="ECO:0000313" key="9">
    <source>
        <dbReference type="EMBL" id="MFC7395511.1"/>
    </source>
</evidence>
<dbReference type="EMBL" id="JBHTCO010000045">
    <property type="protein sequence ID" value="MFC7395511.1"/>
    <property type="molecule type" value="Genomic_DNA"/>
</dbReference>
<reference evidence="10" key="1">
    <citation type="journal article" date="2019" name="Int. J. Syst. Evol. Microbiol.">
        <title>The Global Catalogue of Microorganisms (GCM) 10K type strain sequencing project: providing services to taxonomists for standard genome sequencing and annotation.</title>
        <authorList>
            <consortium name="The Broad Institute Genomics Platform"/>
            <consortium name="The Broad Institute Genome Sequencing Center for Infectious Disease"/>
            <person name="Wu L."/>
            <person name="Ma J."/>
        </authorList>
    </citation>
    <scope>NUCLEOTIDE SEQUENCE [LARGE SCALE GENOMIC DNA]</scope>
    <source>
        <strain evidence="10">CGMCC 1.16305</strain>
    </source>
</reference>
<feature type="transmembrane region" description="Helical" evidence="7">
    <location>
        <begin position="303"/>
        <end position="321"/>
    </location>
</feature>
<dbReference type="Pfam" id="PF07690">
    <property type="entry name" value="MFS_1"/>
    <property type="match status" value="1"/>
</dbReference>
<name>A0ABW2Q4J7_9BACL</name>
<dbReference type="InterPro" id="IPR036259">
    <property type="entry name" value="MFS_trans_sf"/>
</dbReference>
<keyword evidence="3" id="KW-1003">Cell membrane</keyword>
<organism evidence="9 10">
    <name type="scientific">Scopulibacillus cellulosilyticus</name>
    <dbReference type="NCBI Taxonomy" id="2665665"/>
    <lineage>
        <taxon>Bacteria</taxon>
        <taxon>Bacillati</taxon>
        <taxon>Bacillota</taxon>
        <taxon>Bacilli</taxon>
        <taxon>Bacillales</taxon>
        <taxon>Sporolactobacillaceae</taxon>
        <taxon>Scopulibacillus</taxon>
    </lineage>
</organism>
<evidence type="ECO:0000256" key="4">
    <source>
        <dbReference type="ARBA" id="ARBA00022692"/>
    </source>
</evidence>
<feature type="transmembrane region" description="Helical" evidence="7">
    <location>
        <begin position="54"/>
        <end position="75"/>
    </location>
</feature>
<evidence type="ECO:0000256" key="6">
    <source>
        <dbReference type="ARBA" id="ARBA00023136"/>
    </source>
</evidence>
<evidence type="ECO:0000313" key="10">
    <source>
        <dbReference type="Proteomes" id="UP001596505"/>
    </source>
</evidence>
<dbReference type="NCBIfam" id="TIGR00897">
    <property type="entry name" value="2A0118"/>
    <property type="match status" value="1"/>
</dbReference>
<comment type="subcellular location">
    <subcellularLocation>
        <location evidence="1">Cell membrane</location>
        <topology evidence="1">Multi-pass membrane protein</topology>
    </subcellularLocation>
</comment>
<feature type="transmembrane region" description="Helical" evidence="7">
    <location>
        <begin position="87"/>
        <end position="107"/>
    </location>
</feature>
<keyword evidence="5 7" id="KW-1133">Transmembrane helix</keyword>
<feature type="transmembrane region" description="Helical" evidence="7">
    <location>
        <begin position="394"/>
        <end position="411"/>
    </location>
</feature>
<dbReference type="CDD" id="cd17337">
    <property type="entry name" value="MFS_CsbX"/>
    <property type="match status" value="1"/>
</dbReference>
<evidence type="ECO:0000256" key="7">
    <source>
        <dbReference type="SAM" id="Phobius"/>
    </source>
</evidence>
<sequence>MNTNNALSSPREKQLLGMPIVLIWGYIAIAIFMTGDGIEQAFLSKYVVDLGFSASQASMLFTVYGLVVAVASWLSGVLAELLGPKRVMVAGFSLWIIFHICFLVFGLSKGNYGMMLTMYGIRGLGYPMFIYAFVVWIAYIAPKQRLASAMGWFWCMYSIGVGFFGTYIPSFTIPYIGFMGTLWMSIGWVLLGGFISLFLIRDDFSRYKKELNTGKEKFQELLKGVTLFFENRQIAKAVVVRVINQLSLFGLVVILPLVFTKEVGFSMSEWLRIWGAVYISTIFGNVIWGIIADRIGWIKQVKWFGCVGCAVTTVMFYYVPMAVGPNFWVALFIAVLFGITMSAFVPMSAVFPTLEPNHKGAAVSMHNLSAGLSNFIGPGIATLVLPYFGAVGVIWTYTVLYLFGAVVAHFLKVTEVNKKEENMTSARQEIFYK</sequence>
<dbReference type="SUPFAM" id="SSF103473">
    <property type="entry name" value="MFS general substrate transporter"/>
    <property type="match status" value="1"/>
</dbReference>
<keyword evidence="6 7" id="KW-0472">Membrane</keyword>
<feature type="domain" description="Major facilitator superfamily (MFS) profile" evidence="8">
    <location>
        <begin position="21"/>
        <end position="416"/>
    </location>
</feature>
<feature type="transmembrane region" description="Helical" evidence="7">
    <location>
        <begin position="119"/>
        <end position="139"/>
    </location>
</feature>
<evidence type="ECO:0000259" key="8">
    <source>
        <dbReference type="PROSITE" id="PS50850"/>
    </source>
</evidence>
<keyword evidence="2" id="KW-0813">Transport</keyword>
<dbReference type="Proteomes" id="UP001596505">
    <property type="component" value="Unassembled WGS sequence"/>
</dbReference>
<evidence type="ECO:0000256" key="3">
    <source>
        <dbReference type="ARBA" id="ARBA00022475"/>
    </source>
</evidence>
<feature type="transmembrane region" description="Helical" evidence="7">
    <location>
        <begin position="175"/>
        <end position="200"/>
    </location>
</feature>
<evidence type="ECO:0000256" key="1">
    <source>
        <dbReference type="ARBA" id="ARBA00004651"/>
    </source>
</evidence>
<feature type="transmembrane region" description="Helical" evidence="7">
    <location>
        <begin position="368"/>
        <end position="388"/>
    </location>
</feature>
<feature type="transmembrane region" description="Helical" evidence="7">
    <location>
        <begin position="151"/>
        <end position="169"/>
    </location>
</feature>